<dbReference type="Proteomes" id="UP001589894">
    <property type="component" value="Unassembled WGS sequence"/>
</dbReference>
<dbReference type="EMBL" id="JBHLUE010000004">
    <property type="protein sequence ID" value="MFC0564109.1"/>
    <property type="molecule type" value="Genomic_DNA"/>
</dbReference>
<evidence type="ECO:0000256" key="1">
    <source>
        <dbReference type="SAM" id="MobiDB-lite"/>
    </source>
</evidence>
<dbReference type="RefSeq" id="WP_377337049.1">
    <property type="nucleotide sequence ID" value="NZ_JBHLUE010000004.1"/>
</dbReference>
<evidence type="ECO:0000313" key="3">
    <source>
        <dbReference type="Proteomes" id="UP001589894"/>
    </source>
</evidence>
<sequence>MSFSAYARHVRNPALPHRRRVSALRSCVQLYRPIGFHATLSFLRVVAGPFERDEAALLRALDALSASRAGWHAELREYAVQRRAAKRRGERSPRPNDPNPNRGPGCWYGAPQQAAVHALAFWRRRRLPALLVWPDPIASQLDSCVTACLAAGGSLTPAQRQALAGAVGALRRRIQGSLWRDDQAAYFRTWGLLTVARHAQVATDAARASDHPASDLSE</sequence>
<comment type="caution">
    <text evidence="2">The sequence shown here is derived from an EMBL/GenBank/DDBJ whole genome shotgun (WGS) entry which is preliminary data.</text>
</comment>
<feature type="region of interest" description="Disordered" evidence="1">
    <location>
        <begin position="82"/>
        <end position="106"/>
    </location>
</feature>
<proteinExistence type="predicted"/>
<protein>
    <submittedName>
        <fullName evidence="2">Uncharacterized protein</fullName>
    </submittedName>
</protein>
<accession>A0ABV6NUK5</accession>
<evidence type="ECO:0000313" key="2">
    <source>
        <dbReference type="EMBL" id="MFC0564109.1"/>
    </source>
</evidence>
<reference evidence="2 3" key="1">
    <citation type="submission" date="2024-09" db="EMBL/GenBank/DDBJ databases">
        <authorList>
            <person name="Sun Q."/>
            <person name="Mori K."/>
        </authorList>
    </citation>
    <scope>NUCLEOTIDE SEQUENCE [LARGE SCALE GENOMIC DNA]</scope>
    <source>
        <strain evidence="2 3">TBRC 2205</strain>
    </source>
</reference>
<keyword evidence="3" id="KW-1185">Reference proteome</keyword>
<gene>
    <name evidence="2" type="ORF">ACFFHU_08000</name>
</gene>
<organism evidence="2 3">
    <name type="scientific">Plantactinospora siamensis</name>
    <dbReference type="NCBI Taxonomy" id="555372"/>
    <lineage>
        <taxon>Bacteria</taxon>
        <taxon>Bacillati</taxon>
        <taxon>Actinomycetota</taxon>
        <taxon>Actinomycetes</taxon>
        <taxon>Micromonosporales</taxon>
        <taxon>Micromonosporaceae</taxon>
        <taxon>Plantactinospora</taxon>
    </lineage>
</organism>
<name>A0ABV6NUK5_9ACTN</name>